<name>A0ABM8VD60_9BACL</name>
<evidence type="ECO:0000313" key="2">
    <source>
        <dbReference type="EMBL" id="CAG7626410.1"/>
    </source>
</evidence>
<accession>A0ABM8VD60</accession>
<organism evidence="2 3">
    <name type="scientific">Paenibacillus allorhizosphaerae</name>
    <dbReference type="NCBI Taxonomy" id="2849866"/>
    <lineage>
        <taxon>Bacteria</taxon>
        <taxon>Bacillati</taxon>
        <taxon>Bacillota</taxon>
        <taxon>Bacilli</taxon>
        <taxon>Bacillales</taxon>
        <taxon>Paenibacillaceae</taxon>
        <taxon>Paenibacillus</taxon>
    </lineage>
</organism>
<evidence type="ECO:0000313" key="3">
    <source>
        <dbReference type="Proteomes" id="UP000730618"/>
    </source>
</evidence>
<gene>
    <name evidence="2" type="ORF">PAECIP111802_01247</name>
</gene>
<proteinExistence type="predicted"/>
<protein>
    <submittedName>
        <fullName evidence="2">Uncharacterized protein</fullName>
    </submittedName>
</protein>
<sequence length="46" mass="5010">MELSTALKDGMTGSPVTEIGYKRNGRTRRGEYGNIFTNWGGTTALT</sequence>
<keyword evidence="3" id="KW-1185">Reference proteome</keyword>
<evidence type="ECO:0000256" key="1">
    <source>
        <dbReference type="SAM" id="MobiDB-lite"/>
    </source>
</evidence>
<dbReference type="EMBL" id="CAJVCE010000003">
    <property type="protein sequence ID" value="CAG7626410.1"/>
    <property type="molecule type" value="Genomic_DNA"/>
</dbReference>
<feature type="region of interest" description="Disordered" evidence="1">
    <location>
        <begin position="1"/>
        <end position="21"/>
    </location>
</feature>
<reference evidence="2 3" key="1">
    <citation type="submission" date="2021-06" db="EMBL/GenBank/DDBJ databases">
        <authorList>
            <person name="Criscuolo A."/>
        </authorList>
    </citation>
    <scope>NUCLEOTIDE SEQUENCE [LARGE SCALE GENOMIC DNA]</scope>
    <source>
        <strain evidence="3">CIP 111802</strain>
    </source>
</reference>
<dbReference type="Proteomes" id="UP000730618">
    <property type="component" value="Unassembled WGS sequence"/>
</dbReference>
<comment type="caution">
    <text evidence="2">The sequence shown here is derived from an EMBL/GenBank/DDBJ whole genome shotgun (WGS) entry which is preliminary data.</text>
</comment>